<evidence type="ECO:0000256" key="2">
    <source>
        <dbReference type="SAM" id="MobiDB-lite"/>
    </source>
</evidence>
<keyword evidence="4" id="KW-0808">Transferase</keyword>
<keyword evidence="3" id="KW-0472">Membrane</keyword>
<keyword evidence="4" id="KW-0489">Methyltransferase</keyword>
<dbReference type="eggNOG" id="COG2959">
    <property type="taxonomic scope" value="Bacteria"/>
</dbReference>
<dbReference type="AlphaFoldDB" id="E3BMN8"/>
<dbReference type="InterPro" id="IPR007470">
    <property type="entry name" value="HemX"/>
</dbReference>
<gene>
    <name evidence="4" type="ORF">VIBC2010_05905</name>
</gene>
<keyword evidence="1" id="KW-0175">Coiled coil</keyword>
<reference evidence="4 5" key="1">
    <citation type="journal article" date="2012" name="Int. J. Syst. Evol. Microbiol.">
        <title>Vibrio caribbeanicus sp. nov., isolated from the marine sponge Scleritoderma cyanea.</title>
        <authorList>
            <person name="Hoffmann M."/>
            <person name="Monday S.R."/>
            <person name="Allard M.W."/>
            <person name="Strain E.A."/>
            <person name="Whittaker P."/>
            <person name="Naum M."/>
            <person name="McCarthy P.J."/>
            <person name="Lopez J.V."/>
            <person name="Fischer M."/>
            <person name="Brown E.W."/>
        </authorList>
    </citation>
    <scope>NUCLEOTIDE SEQUENCE [LARGE SCALE GENOMIC DNA]</scope>
    <source>
        <strain evidence="4 5">ATCC BAA-2122</strain>
    </source>
</reference>
<dbReference type="GO" id="GO:0008168">
    <property type="term" value="F:methyltransferase activity"/>
    <property type="evidence" value="ECO:0007669"/>
    <property type="project" value="UniProtKB-KW"/>
</dbReference>
<proteinExistence type="predicted"/>
<dbReference type="Pfam" id="PF04375">
    <property type="entry name" value="HemX"/>
    <property type="match status" value="1"/>
</dbReference>
<dbReference type="STRING" id="796620.VIBC2010_05905"/>
<comment type="caution">
    <text evidence="4">The sequence shown here is derived from an EMBL/GenBank/DDBJ whole genome shotgun (WGS) entry which is preliminary data.</text>
</comment>
<feature type="coiled-coil region" evidence="1">
    <location>
        <begin position="80"/>
        <end position="147"/>
    </location>
</feature>
<evidence type="ECO:0000256" key="3">
    <source>
        <dbReference type="SAM" id="Phobius"/>
    </source>
</evidence>
<keyword evidence="3" id="KW-0812">Transmembrane</keyword>
<dbReference type="Proteomes" id="UP000002943">
    <property type="component" value="Unassembled WGS sequence"/>
</dbReference>
<dbReference type="PANTHER" id="PTHR38043:SF1">
    <property type="entry name" value="PROTEIN HEMX"/>
    <property type="match status" value="1"/>
</dbReference>
<protein>
    <submittedName>
        <fullName evidence="4">Uroporphyrin-III C-methyltransferase</fullName>
    </submittedName>
</protein>
<dbReference type="PANTHER" id="PTHR38043">
    <property type="entry name" value="PROTEIN HEMX"/>
    <property type="match status" value="1"/>
</dbReference>
<keyword evidence="5" id="KW-1185">Reference proteome</keyword>
<dbReference type="GO" id="GO:0032259">
    <property type="term" value="P:methylation"/>
    <property type="evidence" value="ECO:0007669"/>
    <property type="project" value="UniProtKB-KW"/>
</dbReference>
<organism evidence="4 5">
    <name type="scientific">Vibrio caribbeanicus ATCC BAA-2122</name>
    <dbReference type="NCBI Taxonomy" id="796620"/>
    <lineage>
        <taxon>Bacteria</taxon>
        <taxon>Pseudomonadati</taxon>
        <taxon>Pseudomonadota</taxon>
        <taxon>Gammaproteobacteria</taxon>
        <taxon>Vibrionales</taxon>
        <taxon>Vibrionaceae</taxon>
        <taxon>Vibrio</taxon>
    </lineage>
</organism>
<accession>E3BMN8</accession>
<dbReference type="OrthoDB" id="5739852at2"/>
<keyword evidence="3" id="KW-1133">Transmembrane helix</keyword>
<evidence type="ECO:0000313" key="5">
    <source>
        <dbReference type="Proteomes" id="UP000002943"/>
    </source>
</evidence>
<sequence>MKMANKNNDLSKNQEKNSTSVKSHMESEGAADNDAKISEDKPSRTAQKAARPTTSKLSTAAIILSLLIGGALIYKVQQMNDKYQSKIGELQKQLAQSQQAINAELANTQQQTLDQAKQINLKTETSLEQQQKSIRSLQVELSDVKGRRPNDWLLAEADYLIKLAGRKLFFEHDTISATRLMESADQRIATLNDPSLDTLRKSIAKDIVKLKATPKFDREGLALKLMALQQQVDTLPLTHSFASDIKKEERKSVSEDINDWKTNLLISIKDFSKDFIKVRSTEGNITPLLSPQQHFYLTENLKAKLETAIRAIYVEEQDIYSRALDIADQWTNTYFNNDEISVQSFHNALKQLAVENITVEYPEKLEAQQQIAEIIQERLSRQVTTVIAEDK</sequence>
<evidence type="ECO:0000256" key="1">
    <source>
        <dbReference type="SAM" id="Coils"/>
    </source>
</evidence>
<evidence type="ECO:0000313" key="4">
    <source>
        <dbReference type="EMBL" id="EFP95665.1"/>
    </source>
</evidence>
<dbReference type="EMBL" id="AEIU01000089">
    <property type="protein sequence ID" value="EFP95665.1"/>
    <property type="molecule type" value="Genomic_DNA"/>
</dbReference>
<feature type="region of interest" description="Disordered" evidence="2">
    <location>
        <begin position="1"/>
        <end position="52"/>
    </location>
</feature>
<name>E3BMN8_9VIBR</name>
<feature type="compositionally biased region" description="Basic and acidic residues" evidence="2">
    <location>
        <begin position="23"/>
        <end position="43"/>
    </location>
</feature>
<feature type="transmembrane region" description="Helical" evidence="3">
    <location>
        <begin position="57"/>
        <end position="76"/>
    </location>
</feature>
<feature type="compositionally biased region" description="Polar residues" evidence="2">
    <location>
        <begin position="1"/>
        <end position="22"/>
    </location>
</feature>